<dbReference type="AlphaFoldDB" id="A0ABD5TB00"/>
<dbReference type="InterPro" id="IPR001789">
    <property type="entry name" value="Sig_transdc_resp-reg_receiver"/>
</dbReference>
<dbReference type="PANTHER" id="PTHR43228">
    <property type="entry name" value="TWO-COMPONENT RESPONSE REGULATOR"/>
    <property type="match status" value="1"/>
</dbReference>
<organism evidence="3 4">
    <name type="scientific">Halobaculum halobium</name>
    <dbReference type="NCBI Taxonomy" id="3032281"/>
    <lineage>
        <taxon>Archaea</taxon>
        <taxon>Methanobacteriati</taxon>
        <taxon>Methanobacteriota</taxon>
        <taxon>Stenosarchaea group</taxon>
        <taxon>Halobacteria</taxon>
        <taxon>Halobacteriales</taxon>
        <taxon>Haloferacaceae</taxon>
        <taxon>Halobaculum</taxon>
    </lineage>
</organism>
<comment type="caution">
    <text evidence="3">The sequence shown here is derived from an EMBL/GenBank/DDBJ whole genome shotgun (WGS) entry which is preliminary data.</text>
</comment>
<keyword evidence="1" id="KW-0597">Phosphoprotein</keyword>
<dbReference type="SMART" id="SM00448">
    <property type="entry name" value="REC"/>
    <property type="match status" value="1"/>
</dbReference>
<dbReference type="EMBL" id="JBHSWX010000012">
    <property type="protein sequence ID" value="MFC6786431.1"/>
    <property type="molecule type" value="Genomic_DNA"/>
</dbReference>
<dbReference type="Pfam" id="PF00072">
    <property type="entry name" value="Response_reg"/>
    <property type="match status" value="1"/>
</dbReference>
<dbReference type="InterPro" id="IPR011006">
    <property type="entry name" value="CheY-like_superfamily"/>
</dbReference>
<gene>
    <name evidence="3" type="ORF">ACFQFD_10640</name>
</gene>
<proteinExistence type="predicted"/>
<evidence type="ECO:0000313" key="3">
    <source>
        <dbReference type="EMBL" id="MFC6786431.1"/>
    </source>
</evidence>
<dbReference type="GeneID" id="81209507"/>
<keyword evidence="4" id="KW-1185">Reference proteome</keyword>
<sequence>MNERVLVVEDSTFQRARIRERLEPTFEVVAEAGTGDEAVAAYREVDPDAVTMDFALPGRDGPAATAAIKSTDPAAVVVFCTCVTQQAQLKRAIRAGADDYVRKPVSDGALVDALSSAIDEATEARSPPEHAGD</sequence>
<dbReference type="SUPFAM" id="SSF52172">
    <property type="entry name" value="CheY-like"/>
    <property type="match status" value="1"/>
</dbReference>
<accession>A0ABD5TB00</accession>
<feature type="modified residue" description="4-aspartylphosphate" evidence="1">
    <location>
        <position position="53"/>
    </location>
</feature>
<dbReference type="InterPro" id="IPR052048">
    <property type="entry name" value="ST_Response_Regulator"/>
</dbReference>
<feature type="domain" description="Response regulatory" evidence="2">
    <location>
        <begin position="4"/>
        <end position="118"/>
    </location>
</feature>
<protein>
    <submittedName>
        <fullName evidence="3">Response regulator</fullName>
    </submittedName>
</protein>
<reference evidence="3 4" key="1">
    <citation type="journal article" date="2019" name="Int. J. Syst. Evol. Microbiol.">
        <title>The Global Catalogue of Microorganisms (GCM) 10K type strain sequencing project: providing services to taxonomists for standard genome sequencing and annotation.</title>
        <authorList>
            <consortium name="The Broad Institute Genomics Platform"/>
            <consortium name="The Broad Institute Genome Sequencing Center for Infectious Disease"/>
            <person name="Wu L."/>
            <person name="Ma J."/>
        </authorList>
    </citation>
    <scope>NUCLEOTIDE SEQUENCE [LARGE SCALE GENOMIC DNA]</scope>
    <source>
        <strain evidence="3 4">SYNS20</strain>
    </source>
</reference>
<dbReference type="PANTHER" id="PTHR43228:SF1">
    <property type="entry name" value="TWO-COMPONENT RESPONSE REGULATOR ARR22"/>
    <property type="match status" value="1"/>
</dbReference>
<dbReference type="PROSITE" id="PS50110">
    <property type="entry name" value="RESPONSE_REGULATORY"/>
    <property type="match status" value="1"/>
</dbReference>
<dbReference type="Gene3D" id="3.40.50.2300">
    <property type="match status" value="1"/>
</dbReference>
<evidence type="ECO:0000259" key="2">
    <source>
        <dbReference type="PROSITE" id="PS50110"/>
    </source>
</evidence>
<evidence type="ECO:0000313" key="4">
    <source>
        <dbReference type="Proteomes" id="UP001596443"/>
    </source>
</evidence>
<name>A0ABD5TB00_9EURY</name>
<dbReference type="Proteomes" id="UP001596443">
    <property type="component" value="Unassembled WGS sequence"/>
</dbReference>
<evidence type="ECO:0000256" key="1">
    <source>
        <dbReference type="PROSITE-ProRule" id="PRU00169"/>
    </source>
</evidence>
<dbReference type="RefSeq" id="WP_284063218.1">
    <property type="nucleotide sequence ID" value="NZ_CP126158.1"/>
</dbReference>